<sequence>MEIKLNEFSQEVHENAVAHGWWDEKRSFPEVIALIHSELSEALEEYRHKQEQIWYACEEDQDCPSICNPQDEHDCLNYGREKGCKYRNPKPEGLPVELADAILRILDYCACVGIDIEEALTLKHAYNKGRPYRHGGKVC</sequence>
<evidence type="ECO:0008006" key="3">
    <source>
        <dbReference type="Google" id="ProtNLM"/>
    </source>
</evidence>
<protein>
    <recommendedName>
        <fullName evidence="3">Nucleotide pyrophosphohydrolase</fullName>
    </recommendedName>
</protein>
<evidence type="ECO:0000313" key="2">
    <source>
        <dbReference type="Proteomes" id="UP000824140"/>
    </source>
</evidence>
<evidence type="ECO:0000313" key="1">
    <source>
        <dbReference type="EMBL" id="HIS93067.1"/>
    </source>
</evidence>
<dbReference type="AlphaFoldDB" id="A0A9D1G131"/>
<reference evidence="1" key="2">
    <citation type="journal article" date="2021" name="PeerJ">
        <title>Extensive microbial diversity within the chicken gut microbiome revealed by metagenomics and culture.</title>
        <authorList>
            <person name="Gilroy R."/>
            <person name="Ravi A."/>
            <person name="Getino M."/>
            <person name="Pursley I."/>
            <person name="Horton D.L."/>
            <person name="Alikhan N.F."/>
            <person name="Baker D."/>
            <person name="Gharbi K."/>
            <person name="Hall N."/>
            <person name="Watson M."/>
            <person name="Adriaenssens E.M."/>
            <person name="Foster-Nyarko E."/>
            <person name="Jarju S."/>
            <person name="Secka A."/>
            <person name="Antonio M."/>
            <person name="Oren A."/>
            <person name="Chaudhuri R.R."/>
            <person name="La Ragione R."/>
            <person name="Hildebrand F."/>
            <person name="Pallen M.J."/>
        </authorList>
    </citation>
    <scope>NUCLEOTIDE SEQUENCE</scope>
    <source>
        <strain evidence="1">13766</strain>
    </source>
</reference>
<dbReference type="CDD" id="cd11542">
    <property type="entry name" value="NTP-PPase_u5"/>
    <property type="match status" value="1"/>
</dbReference>
<gene>
    <name evidence="1" type="ORF">IAA84_08655</name>
</gene>
<dbReference type="EMBL" id="DVJN01000172">
    <property type="protein sequence ID" value="HIS93067.1"/>
    <property type="molecule type" value="Genomic_DNA"/>
</dbReference>
<reference evidence="1" key="1">
    <citation type="submission" date="2020-10" db="EMBL/GenBank/DDBJ databases">
        <authorList>
            <person name="Gilroy R."/>
        </authorList>
    </citation>
    <scope>NUCLEOTIDE SEQUENCE</scope>
    <source>
        <strain evidence="1">13766</strain>
    </source>
</reference>
<dbReference type="Gene3D" id="1.10.287.1080">
    <property type="entry name" value="MazG-like"/>
    <property type="match status" value="1"/>
</dbReference>
<dbReference type="SUPFAM" id="SSF101386">
    <property type="entry name" value="all-alpha NTP pyrophosphatases"/>
    <property type="match status" value="1"/>
</dbReference>
<name>A0A9D1G131_9FIRM</name>
<comment type="caution">
    <text evidence="1">The sequence shown here is derived from an EMBL/GenBank/DDBJ whole genome shotgun (WGS) entry which is preliminary data.</text>
</comment>
<proteinExistence type="predicted"/>
<accession>A0A9D1G131</accession>
<dbReference type="Proteomes" id="UP000824140">
    <property type="component" value="Unassembled WGS sequence"/>
</dbReference>
<organism evidence="1 2">
    <name type="scientific">Candidatus Alectryocaccomicrobium excrementavium</name>
    <dbReference type="NCBI Taxonomy" id="2840668"/>
    <lineage>
        <taxon>Bacteria</taxon>
        <taxon>Bacillati</taxon>
        <taxon>Bacillota</taxon>
        <taxon>Clostridia</taxon>
        <taxon>Candidatus Alectryocaccomicrobium</taxon>
    </lineage>
</organism>